<dbReference type="Pfam" id="PF13239">
    <property type="entry name" value="2TM"/>
    <property type="match status" value="1"/>
</dbReference>
<accession>A0A1G8EW12</accession>
<reference evidence="4" key="1">
    <citation type="submission" date="2016-10" db="EMBL/GenBank/DDBJ databases">
        <authorList>
            <person name="Varghese N."/>
            <person name="Submissions S."/>
        </authorList>
    </citation>
    <scope>NUCLEOTIDE SEQUENCE [LARGE SCALE GENOMIC DNA]</scope>
    <source>
        <strain evidence="4">CGMCC 1.2747</strain>
    </source>
</reference>
<name>A0A1G8EW12_9FLAO</name>
<keyword evidence="1" id="KW-1133">Transmembrane helix</keyword>
<evidence type="ECO:0000259" key="2">
    <source>
        <dbReference type="Pfam" id="PF13239"/>
    </source>
</evidence>
<dbReference type="AlphaFoldDB" id="A0A1G8EW12"/>
<evidence type="ECO:0000313" key="4">
    <source>
        <dbReference type="Proteomes" id="UP000199274"/>
    </source>
</evidence>
<gene>
    <name evidence="3" type="ORF">SAMN04488062_11345</name>
</gene>
<dbReference type="OrthoDB" id="1495672at2"/>
<evidence type="ECO:0000313" key="3">
    <source>
        <dbReference type="EMBL" id="SDH74091.1"/>
    </source>
</evidence>
<keyword evidence="4" id="KW-1185">Reference proteome</keyword>
<dbReference type="EMBL" id="FNDB01000013">
    <property type="protein sequence ID" value="SDH74091.1"/>
    <property type="molecule type" value="Genomic_DNA"/>
</dbReference>
<dbReference type="InterPro" id="IPR025698">
    <property type="entry name" value="2TM_dom"/>
</dbReference>
<protein>
    <submittedName>
        <fullName evidence="3">2TM domain-containing protein</fullName>
    </submittedName>
</protein>
<feature type="transmembrane region" description="Helical" evidence="1">
    <location>
        <begin position="24"/>
        <end position="41"/>
    </location>
</feature>
<dbReference type="STRING" id="178355.SAMN04488062_11345"/>
<organism evidence="3 4">
    <name type="scientific">Flavobacterium omnivorum</name>
    <dbReference type="NCBI Taxonomy" id="178355"/>
    <lineage>
        <taxon>Bacteria</taxon>
        <taxon>Pseudomonadati</taxon>
        <taxon>Bacteroidota</taxon>
        <taxon>Flavobacteriia</taxon>
        <taxon>Flavobacteriales</taxon>
        <taxon>Flavobacteriaceae</taxon>
        <taxon>Flavobacterium</taxon>
    </lineage>
</organism>
<keyword evidence="1" id="KW-0472">Membrane</keyword>
<proteinExistence type="predicted"/>
<evidence type="ECO:0000256" key="1">
    <source>
        <dbReference type="SAM" id="Phobius"/>
    </source>
</evidence>
<dbReference type="Proteomes" id="UP000199274">
    <property type="component" value="Unassembled WGS sequence"/>
</dbReference>
<feature type="transmembrane region" description="Helical" evidence="1">
    <location>
        <begin position="61"/>
        <end position="82"/>
    </location>
</feature>
<feature type="domain" description="2TM" evidence="2">
    <location>
        <begin position="14"/>
        <end position="96"/>
    </location>
</feature>
<dbReference type="RefSeq" id="WP_091258077.1">
    <property type="nucleotide sequence ID" value="NZ_FNDB01000013.1"/>
</dbReference>
<sequence>MKTDAVTELQYIEAISRVKKIKGFYIHLIVYLVVNMMIVFINIRDLDIGESYFKMENFFTAFFWGIGLTSHAFSTFLPNWIFGRNWEEKKIKELMEKEKSEKWE</sequence>
<keyword evidence="1" id="KW-0812">Transmembrane</keyword>